<feature type="region of interest" description="Disordered" evidence="13">
    <location>
        <begin position="272"/>
        <end position="293"/>
    </location>
</feature>
<evidence type="ECO:0000259" key="16">
    <source>
        <dbReference type="PROSITE" id="PS50894"/>
    </source>
</evidence>
<dbReference type="GO" id="GO:0005737">
    <property type="term" value="C:cytoplasm"/>
    <property type="evidence" value="ECO:0007669"/>
    <property type="project" value="InterPro"/>
</dbReference>
<evidence type="ECO:0000259" key="15">
    <source>
        <dbReference type="PROSITE" id="PS50851"/>
    </source>
</evidence>
<dbReference type="SUPFAM" id="SSF47226">
    <property type="entry name" value="Histidine-containing phosphotransfer domain, HPT domain"/>
    <property type="match status" value="1"/>
</dbReference>
<dbReference type="InterPro" id="IPR004358">
    <property type="entry name" value="Sig_transdc_His_kin-like_C"/>
</dbReference>
<evidence type="ECO:0000259" key="14">
    <source>
        <dbReference type="PROSITE" id="PS50109"/>
    </source>
</evidence>
<evidence type="ECO:0000256" key="4">
    <source>
        <dbReference type="ARBA" id="ARBA00022500"/>
    </source>
</evidence>
<dbReference type="GO" id="GO:0005524">
    <property type="term" value="F:ATP binding"/>
    <property type="evidence" value="ECO:0007669"/>
    <property type="project" value="UniProtKB-KW"/>
</dbReference>
<dbReference type="InterPro" id="IPR036641">
    <property type="entry name" value="HPT_dom_sf"/>
</dbReference>
<feature type="domain" description="CheW-like" evidence="15">
    <location>
        <begin position="541"/>
        <end position="676"/>
    </location>
</feature>
<dbReference type="Gene3D" id="3.30.565.10">
    <property type="entry name" value="Histidine kinase-like ATPase, C-terminal domain"/>
    <property type="match status" value="1"/>
</dbReference>
<dbReference type="PROSITE" id="PS50851">
    <property type="entry name" value="CHEW"/>
    <property type="match status" value="1"/>
</dbReference>
<dbReference type="GO" id="GO:0006935">
    <property type="term" value="P:chemotaxis"/>
    <property type="evidence" value="ECO:0007669"/>
    <property type="project" value="UniProtKB-KW"/>
</dbReference>
<sequence>MAIDLTRFIATFFDETQEHLESIEERVMTLAASNDDPEVLNAIFRAAHSIKGGSGTFGFTQLTETTHELETLFDGMRKGNRRADAAMVRLLLDASDALKAHVARLKRGDRTGDPAMDALRVRLEGYRSGTPGTAGAAAQSKAAAPGASSMNVFRARAADPARASEIDPVLAQTLASFGDVIGGEGGVFRVVTPRGLEDLNESLAFALAPEDFVIEAEAAPAKQGERYGLFDVAEAAPEPAGEKYGLFEPLPVAEPVAPAAPAASSGEKYGLFESQQESEAKEKEQARARGDQSSIRVSTEKIDRIVNLVGELVIAQAMLQQAAGGADTQEERLSHSLGTLDRNTRELQQAVMSIRMMPMEFVFSRFPRLVYDVSARLGKKVQLRTQGHETELDKELIELLVDPLTHVVRNAIDHGIESPEERVRAGKPEQGSVHMRATHRGGSVIIEVTDDGRGLDRVAIVAKGRELGMAVSEDMPDTEIWQVLFAPGFSTAKQVTELSGRGVGMDVVRRNINSLGGSVYIASEFGQGTTITIQLPLTLAVLDGMIVSVADENYIVPLEFVSEAFRPGPADIKKVVNQAAFVAVRGEHLPIIRLEDVVEAPQAQRLNGEPLCLVVEVDQRRAALLVDGLVGQQQLVVKSLETNLHHVPGVAGATILGDGRVALILDVAAITRRHAVTARSAA</sequence>
<dbReference type="InterPro" id="IPR004105">
    <property type="entry name" value="CheA-like_dim"/>
</dbReference>
<gene>
    <name evidence="17" type="primary">cheA</name>
    <name evidence="17" type="ORF">DSM104440_01850</name>
</gene>
<dbReference type="SUPFAM" id="SSF50341">
    <property type="entry name" value="CheW-like"/>
    <property type="match status" value="1"/>
</dbReference>
<dbReference type="SMART" id="SM00073">
    <property type="entry name" value="HPT"/>
    <property type="match status" value="1"/>
</dbReference>
<dbReference type="GO" id="GO:0000155">
    <property type="term" value="F:phosphorelay sensor kinase activity"/>
    <property type="evidence" value="ECO:0007669"/>
    <property type="project" value="InterPro"/>
</dbReference>
<dbReference type="PANTHER" id="PTHR43395:SF10">
    <property type="entry name" value="CHEMOTAXIS PROTEIN CHEA"/>
    <property type="match status" value="1"/>
</dbReference>
<name>A0A6M4H9G1_9PROT</name>
<evidence type="ECO:0000256" key="2">
    <source>
        <dbReference type="ARBA" id="ARBA00012438"/>
    </source>
</evidence>
<dbReference type="Gene3D" id="1.20.120.160">
    <property type="entry name" value="HPT domain"/>
    <property type="match status" value="1"/>
</dbReference>
<dbReference type="PANTHER" id="PTHR43395">
    <property type="entry name" value="SENSOR HISTIDINE KINASE CHEA"/>
    <property type="match status" value="1"/>
</dbReference>
<evidence type="ECO:0000256" key="12">
    <source>
        <dbReference type="PROSITE-ProRule" id="PRU00110"/>
    </source>
</evidence>
<feature type="domain" description="HPt" evidence="16">
    <location>
        <begin position="1"/>
        <end position="105"/>
    </location>
</feature>
<dbReference type="AlphaFoldDB" id="A0A6M4H9G1"/>
<dbReference type="SMART" id="SM00260">
    <property type="entry name" value="CheW"/>
    <property type="match status" value="1"/>
</dbReference>
<proteinExistence type="predicted"/>
<dbReference type="CDD" id="cd00088">
    <property type="entry name" value="HPT"/>
    <property type="match status" value="1"/>
</dbReference>
<dbReference type="RefSeq" id="WP_171161966.1">
    <property type="nucleotide sequence ID" value="NZ_CP053073.1"/>
</dbReference>
<dbReference type="InterPro" id="IPR003594">
    <property type="entry name" value="HATPase_dom"/>
</dbReference>
<accession>A0A6M4H9G1</accession>
<dbReference type="InterPro" id="IPR005467">
    <property type="entry name" value="His_kinase_dom"/>
</dbReference>
<dbReference type="Pfam" id="PF01584">
    <property type="entry name" value="CheW"/>
    <property type="match status" value="1"/>
</dbReference>
<dbReference type="SMART" id="SM01231">
    <property type="entry name" value="H-kinase_dim"/>
    <property type="match status" value="1"/>
</dbReference>
<dbReference type="EMBL" id="CP053073">
    <property type="protein sequence ID" value="QJR15034.1"/>
    <property type="molecule type" value="Genomic_DNA"/>
</dbReference>
<evidence type="ECO:0000256" key="1">
    <source>
        <dbReference type="ARBA" id="ARBA00000085"/>
    </source>
</evidence>
<keyword evidence="5 12" id="KW-0597">Phosphoprotein</keyword>
<dbReference type="Pfam" id="PF02895">
    <property type="entry name" value="H-kinase_dim"/>
    <property type="match status" value="1"/>
</dbReference>
<evidence type="ECO:0000256" key="13">
    <source>
        <dbReference type="SAM" id="MobiDB-lite"/>
    </source>
</evidence>
<dbReference type="PROSITE" id="PS50894">
    <property type="entry name" value="HPT"/>
    <property type="match status" value="1"/>
</dbReference>
<organism evidence="17 18">
    <name type="scientific">Usitatibacter palustris</name>
    <dbReference type="NCBI Taxonomy" id="2732487"/>
    <lineage>
        <taxon>Bacteria</taxon>
        <taxon>Pseudomonadati</taxon>
        <taxon>Pseudomonadota</taxon>
        <taxon>Betaproteobacteria</taxon>
        <taxon>Nitrosomonadales</taxon>
        <taxon>Usitatibacteraceae</taxon>
        <taxon>Usitatibacter</taxon>
    </lineage>
</organism>
<comment type="function">
    <text evidence="11">Involved in the transmission of sensory signals from the chemoreceptors to the flagellar motors. CheA is autophosphorylated; it can transfer its phosphate group to either CheB or CheY.</text>
</comment>
<dbReference type="FunFam" id="3.30.565.10:FF:000016">
    <property type="entry name" value="Chemotaxis protein CheA, putative"/>
    <property type="match status" value="1"/>
</dbReference>
<dbReference type="SUPFAM" id="SSF55874">
    <property type="entry name" value="ATPase domain of HSP90 chaperone/DNA topoisomerase II/histidine kinase"/>
    <property type="match status" value="1"/>
</dbReference>
<dbReference type="InterPro" id="IPR036061">
    <property type="entry name" value="CheW-like_dom_sf"/>
</dbReference>
<evidence type="ECO:0000256" key="9">
    <source>
        <dbReference type="ARBA" id="ARBA00022840"/>
    </source>
</evidence>
<keyword evidence="9" id="KW-0067">ATP-binding</keyword>
<evidence type="ECO:0000256" key="10">
    <source>
        <dbReference type="ARBA" id="ARBA00023012"/>
    </source>
</evidence>
<keyword evidence="6 17" id="KW-0808">Transferase</keyword>
<dbReference type="SMART" id="SM00387">
    <property type="entry name" value="HATPase_c"/>
    <property type="match status" value="1"/>
</dbReference>
<dbReference type="InterPro" id="IPR037006">
    <property type="entry name" value="CheA-like_homodim_sf"/>
</dbReference>
<dbReference type="InterPro" id="IPR036097">
    <property type="entry name" value="HisK_dim/P_sf"/>
</dbReference>
<dbReference type="InterPro" id="IPR036890">
    <property type="entry name" value="HATPase_C_sf"/>
</dbReference>
<evidence type="ECO:0000313" key="17">
    <source>
        <dbReference type="EMBL" id="QJR15034.1"/>
    </source>
</evidence>
<dbReference type="Proteomes" id="UP000503096">
    <property type="component" value="Chromosome"/>
</dbReference>
<dbReference type="Pfam" id="PF02518">
    <property type="entry name" value="HATPase_c"/>
    <property type="match status" value="1"/>
</dbReference>
<evidence type="ECO:0000256" key="5">
    <source>
        <dbReference type="ARBA" id="ARBA00022553"/>
    </source>
</evidence>
<dbReference type="FunCoup" id="A0A6M4H9G1">
    <property type="interactions" value="239"/>
</dbReference>
<dbReference type="Gene3D" id="1.10.287.560">
    <property type="entry name" value="Histidine kinase CheA-like, homodimeric domain"/>
    <property type="match status" value="1"/>
</dbReference>
<dbReference type="InParanoid" id="A0A6M4H9G1"/>
<dbReference type="InterPro" id="IPR008207">
    <property type="entry name" value="Sig_transdc_His_kin_Hpt_dom"/>
</dbReference>
<protein>
    <recommendedName>
        <fullName evidence="3">Chemotaxis protein CheA</fullName>
        <ecNumber evidence="2">2.7.13.3</ecNumber>
    </recommendedName>
</protein>
<comment type="catalytic activity">
    <reaction evidence="1">
        <text>ATP + protein L-histidine = ADP + protein N-phospho-L-histidine.</text>
        <dbReference type="EC" id="2.7.13.3"/>
    </reaction>
</comment>
<dbReference type="FunFam" id="2.30.30.40:FF:000048">
    <property type="entry name" value="Chemotaxis protein CheA, putative"/>
    <property type="match status" value="1"/>
</dbReference>
<evidence type="ECO:0000256" key="11">
    <source>
        <dbReference type="ARBA" id="ARBA00035100"/>
    </source>
</evidence>
<dbReference type="Pfam" id="PF01627">
    <property type="entry name" value="Hpt"/>
    <property type="match status" value="1"/>
</dbReference>
<dbReference type="KEGG" id="upl:DSM104440_01850"/>
<evidence type="ECO:0000256" key="7">
    <source>
        <dbReference type="ARBA" id="ARBA00022741"/>
    </source>
</evidence>
<dbReference type="PRINTS" id="PR00344">
    <property type="entry name" value="BCTRLSENSOR"/>
</dbReference>
<dbReference type="InterPro" id="IPR002545">
    <property type="entry name" value="CheW-lke_dom"/>
</dbReference>
<evidence type="ECO:0000256" key="8">
    <source>
        <dbReference type="ARBA" id="ARBA00022777"/>
    </source>
</evidence>
<dbReference type="CDD" id="cd16916">
    <property type="entry name" value="HATPase_CheA-like"/>
    <property type="match status" value="1"/>
</dbReference>
<dbReference type="CDD" id="cd00731">
    <property type="entry name" value="CheA_reg"/>
    <property type="match status" value="1"/>
</dbReference>
<evidence type="ECO:0000256" key="3">
    <source>
        <dbReference type="ARBA" id="ARBA00021495"/>
    </source>
</evidence>
<reference evidence="17 18" key="1">
    <citation type="submission" date="2020-04" db="EMBL/GenBank/DDBJ databases">
        <title>Usitatibacter rugosus gen. nov., sp. nov. and Usitatibacter palustris sp. nov., novel members of Usitatibacteraceae fam. nov. within the order Nitrosomonadales isolated from soil.</title>
        <authorList>
            <person name="Huber K.J."/>
            <person name="Neumann-Schaal M."/>
            <person name="Geppert A."/>
            <person name="Luckner M."/>
            <person name="Wanner G."/>
            <person name="Overmann J."/>
        </authorList>
    </citation>
    <scope>NUCLEOTIDE SEQUENCE [LARGE SCALE GENOMIC DNA]</scope>
    <source>
        <strain evidence="17 18">Swamp67</strain>
    </source>
</reference>
<keyword evidence="10" id="KW-0902">Two-component regulatory system</keyword>
<keyword evidence="8" id="KW-0418">Kinase</keyword>
<feature type="compositionally biased region" description="Basic and acidic residues" evidence="13">
    <location>
        <begin position="278"/>
        <end position="290"/>
    </location>
</feature>
<keyword evidence="4" id="KW-0145">Chemotaxis</keyword>
<dbReference type="EC" id="2.7.13.3" evidence="2"/>
<feature type="modified residue" description="Phosphohistidine" evidence="12">
    <location>
        <position position="48"/>
    </location>
</feature>
<evidence type="ECO:0000313" key="18">
    <source>
        <dbReference type="Proteomes" id="UP000503096"/>
    </source>
</evidence>
<keyword evidence="7" id="KW-0547">Nucleotide-binding</keyword>
<keyword evidence="18" id="KW-1185">Reference proteome</keyword>
<feature type="domain" description="Histidine kinase" evidence="14">
    <location>
        <begin position="331"/>
        <end position="539"/>
    </location>
</feature>
<dbReference type="SUPFAM" id="SSF47384">
    <property type="entry name" value="Homodimeric domain of signal transducing histidine kinase"/>
    <property type="match status" value="1"/>
</dbReference>
<evidence type="ECO:0000256" key="6">
    <source>
        <dbReference type="ARBA" id="ARBA00022679"/>
    </source>
</evidence>
<dbReference type="InterPro" id="IPR051315">
    <property type="entry name" value="Bact_Chemotaxis_CheA"/>
</dbReference>
<dbReference type="PROSITE" id="PS50109">
    <property type="entry name" value="HIS_KIN"/>
    <property type="match status" value="1"/>
</dbReference>
<dbReference type="Gene3D" id="2.30.30.40">
    <property type="entry name" value="SH3 Domains"/>
    <property type="match status" value="1"/>
</dbReference>